<dbReference type="Proteomes" id="UP001199322">
    <property type="component" value="Unassembled WGS sequence"/>
</dbReference>
<evidence type="ECO:0000313" key="2">
    <source>
        <dbReference type="EMBL" id="CAJ0724872.1"/>
    </source>
</evidence>
<evidence type="ECO:0008006" key="6">
    <source>
        <dbReference type="Google" id="ProtNLM"/>
    </source>
</evidence>
<gene>
    <name evidence="3" type="ORF">DEE74_00745</name>
    <name evidence="2" type="ORF">R38712_02509</name>
</gene>
<evidence type="ECO:0000313" key="5">
    <source>
        <dbReference type="Proteomes" id="UP001199322"/>
    </source>
</evidence>
<evidence type="ECO:0000313" key="3">
    <source>
        <dbReference type="EMBL" id="MBX3888395.1"/>
    </source>
</evidence>
<accession>A0A2P4RJL5</accession>
<dbReference type="EMBL" id="QGBI01000001">
    <property type="protein sequence ID" value="MBX3888395.1"/>
    <property type="molecule type" value="Genomic_DNA"/>
</dbReference>
<keyword evidence="1" id="KW-0732">Signal</keyword>
<evidence type="ECO:0000256" key="1">
    <source>
        <dbReference type="SAM" id="SignalP"/>
    </source>
</evidence>
<comment type="caution">
    <text evidence="3">The sequence shown here is derived from an EMBL/GenBank/DDBJ whole genome shotgun (WGS) entry which is preliminary data.</text>
</comment>
<reference evidence="2 4" key="2">
    <citation type="submission" date="2023-07" db="EMBL/GenBank/DDBJ databases">
        <authorList>
            <person name="Peeters C."/>
        </authorList>
    </citation>
    <scope>NUCLEOTIDE SEQUENCE [LARGE SCALE GENOMIC DNA]</scope>
    <source>
        <strain evidence="2 4">R-38712</strain>
    </source>
</reference>
<sequence>MSKLTSSSLRSLIFSRAGALALQIGAALLASACVAVPRGPGGTPYTARLPDNTQAAAPAPLSAEDRKKLDALNAKALRESDQAIRRDAEARAYAAAPYYAPYPYYGGYSVYYGSGWRHRGGWGVSYGAPVWGYPYYW</sequence>
<reference evidence="3" key="1">
    <citation type="submission" date="2018-06" db="EMBL/GenBank/DDBJ databases">
        <authorList>
            <person name="O'Rourke A."/>
        </authorList>
    </citation>
    <scope>NUCLEOTIDE SEQUENCE</scope>
    <source>
        <strain evidence="3">132550021-3</strain>
    </source>
</reference>
<organism evidence="3 5">
    <name type="scientific">Ralstonia pickettii</name>
    <name type="common">Burkholderia pickettii</name>
    <dbReference type="NCBI Taxonomy" id="329"/>
    <lineage>
        <taxon>Bacteria</taxon>
        <taxon>Pseudomonadati</taxon>
        <taxon>Pseudomonadota</taxon>
        <taxon>Betaproteobacteria</taxon>
        <taxon>Burkholderiales</taxon>
        <taxon>Burkholderiaceae</taxon>
        <taxon>Ralstonia</taxon>
    </lineage>
</organism>
<protein>
    <recommendedName>
        <fullName evidence="6">Transmembrane protein</fullName>
    </recommendedName>
</protein>
<dbReference type="RefSeq" id="WP_012761711.1">
    <property type="nucleotide sequence ID" value="NZ_CATWFT010000006.1"/>
</dbReference>
<name>A0A2P4RJL5_RALPI</name>
<dbReference type="AlphaFoldDB" id="A0A2P4RJL5"/>
<dbReference type="PROSITE" id="PS51257">
    <property type="entry name" value="PROKAR_LIPOPROTEIN"/>
    <property type="match status" value="1"/>
</dbReference>
<dbReference type="EMBL" id="CATWFT010000006">
    <property type="protein sequence ID" value="CAJ0724872.1"/>
    <property type="molecule type" value="Genomic_DNA"/>
</dbReference>
<proteinExistence type="predicted"/>
<keyword evidence="4" id="KW-1185">Reference proteome</keyword>
<feature type="chain" id="PRO_5044384873" description="Transmembrane protein" evidence="1">
    <location>
        <begin position="33"/>
        <end position="137"/>
    </location>
</feature>
<dbReference type="Proteomes" id="UP001189303">
    <property type="component" value="Unassembled WGS sequence"/>
</dbReference>
<evidence type="ECO:0000313" key="4">
    <source>
        <dbReference type="Proteomes" id="UP001189303"/>
    </source>
</evidence>
<feature type="signal peptide" evidence="1">
    <location>
        <begin position="1"/>
        <end position="32"/>
    </location>
</feature>